<reference evidence="1" key="1">
    <citation type="journal article" date="2020" name="Nature">
        <title>Giant virus diversity and host interactions through global metagenomics.</title>
        <authorList>
            <person name="Schulz F."/>
            <person name="Roux S."/>
            <person name="Paez-Espino D."/>
            <person name="Jungbluth S."/>
            <person name="Walsh D.A."/>
            <person name="Denef V.J."/>
            <person name="McMahon K.D."/>
            <person name="Konstantinidis K.T."/>
            <person name="Eloe-Fadrosh E.A."/>
            <person name="Kyrpides N.C."/>
            <person name="Woyke T."/>
        </authorList>
    </citation>
    <scope>NUCLEOTIDE SEQUENCE</scope>
    <source>
        <strain evidence="1">GVMAG-M-3300020192-26</strain>
    </source>
</reference>
<sequence>MEVNVSFNKKIDKELIYKHIVLIHIYLQKTMSLTKTKFIAASRKRQFTKIEKYMHPKKPIMTINEIVECIDEIKDRKKDDDLMTYQALLQLLIIYYDTDSIAKSFIDKNDLESLAYINNVGGIKVTSKVHEYAANKGRFDALIYMLDAKSYIKIRDALMRYNFVRDDNYPRDSFMIALRQFDYKFIKKLLNEYPDLAGTNDNFAICYACEYGDKKMVKLLLACKYVDLAVNENFPIKIVRAYRHDSIMIELLKHERVDVNEIDLDLIETAIKTGYSVNDTLLIN</sequence>
<name>A0A6C0CAS5_9ZZZZ</name>
<dbReference type="Gene3D" id="1.25.40.20">
    <property type="entry name" value="Ankyrin repeat-containing domain"/>
    <property type="match status" value="1"/>
</dbReference>
<evidence type="ECO:0000313" key="1">
    <source>
        <dbReference type="EMBL" id="QHT00910.1"/>
    </source>
</evidence>
<protein>
    <recommendedName>
        <fullName evidence="2">Ankyrin repeat protein</fullName>
    </recommendedName>
</protein>
<accession>A0A6C0CAS5</accession>
<dbReference type="SUPFAM" id="SSF48403">
    <property type="entry name" value="Ankyrin repeat"/>
    <property type="match status" value="1"/>
</dbReference>
<dbReference type="AlphaFoldDB" id="A0A6C0CAS5"/>
<dbReference type="EMBL" id="MN739360">
    <property type="protein sequence ID" value="QHT00910.1"/>
    <property type="molecule type" value="Genomic_DNA"/>
</dbReference>
<organism evidence="1">
    <name type="scientific">viral metagenome</name>
    <dbReference type="NCBI Taxonomy" id="1070528"/>
    <lineage>
        <taxon>unclassified sequences</taxon>
        <taxon>metagenomes</taxon>
        <taxon>organismal metagenomes</taxon>
    </lineage>
</organism>
<dbReference type="InterPro" id="IPR036770">
    <property type="entry name" value="Ankyrin_rpt-contain_sf"/>
</dbReference>
<proteinExistence type="predicted"/>
<evidence type="ECO:0008006" key="2">
    <source>
        <dbReference type="Google" id="ProtNLM"/>
    </source>
</evidence>